<dbReference type="HOGENOM" id="CLU_3097971_0_0_3"/>
<dbReference type="KEGG" id="cyc:PCC7424_1991"/>
<reference evidence="2" key="1">
    <citation type="journal article" date="2011" name="MBio">
        <title>Novel metabolic attributes of the genus Cyanothece, comprising a group of unicellular nitrogen-fixing Cyanobacteria.</title>
        <authorList>
            <person name="Bandyopadhyay A."/>
            <person name="Elvitigala T."/>
            <person name="Welsh E."/>
            <person name="Stockel J."/>
            <person name="Liberton M."/>
            <person name="Min H."/>
            <person name="Sherman L.A."/>
            <person name="Pakrasi H.B."/>
        </authorList>
    </citation>
    <scope>NUCLEOTIDE SEQUENCE [LARGE SCALE GENOMIC DNA]</scope>
    <source>
        <strain evidence="2">PCC 7424</strain>
    </source>
</reference>
<protein>
    <submittedName>
        <fullName evidence="1">Uncharacterized protein</fullName>
    </submittedName>
</protein>
<name>B7KEW5_GLOC7</name>
<evidence type="ECO:0000313" key="2">
    <source>
        <dbReference type="Proteomes" id="UP000002384"/>
    </source>
</evidence>
<sequence length="51" mass="6042">MIKLKSHILVYWISFRGKNIWRCWIYKQALQIRRTSSQAVAAKSQGVEQGY</sequence>
<accession>B7KEW5</accession>
<organism evidence="1 2">
    <name type="scientific">Gloeothece citriformis (strain PCC 7424)</name>
    <name type="common">Cyanothece sp. (strain PCC 7424)</name>
    <dbReference type="NCBI Taxonomy" id="65393"/>
    <lineage>
        <taxon>Bacteria</taxon>
        <taxon>Bacillati</taxon>
        <taxon>Cyanobacteriota</taxon>
        <taxon>Cyanophyceae</taxon>
        <taxon>Oscillatoriophycideae</taxon>
        <taxon>Chroococcales</taxon>
        <taxon>Aphanothecaceae</taxon>
        <taxon>Gloeothece</taxon>
        <taxon>Gloeothece citriformis</taxon>
    </lineage>
</organism>
<evidence type="ECO:0000313" key="1">
    <source>
        <dbReference type="EMBL" id="ACK70421.1"/>
    </source>
</evidence>
<gene>
    <name evidence="1" type="ordered locus">PCC7424_1991</name>
</gene>
<proteinExistence type="predicted"/>
<dbReference type="Proteomes" id="UP000002384">
    <property type="component" value="Chromosome"/>
</dbReference>
<dbReference type="AlphaFoldDB" id="B7KEW5"/>
<keyword evidence="2" id="KW-1185">Reference proteome</keyword>
<dbReference type="EMBL" id="CP001291">
    <property type="protein sequence ID" value="ACK70421.1"/>
    <property type="molecule type" value="Genomic_DNA"/>
</dbReference>
<dbReference type="RefSeq" id="WP_015954027.1">
    <property type="nucleotide sequence ID" value="NC_011729.1"/>
</dbReference>